<dbReference type="Gene3D" id="1.20.1070.10">
    <property type="entry name" value="Rhodopsin 7-helix transmembrane proteins"/>
    <property type="match status" value="1"/>
</dbReference>
<proteinExistence type="inferred from homology"/>
<name>A0A9Q1C0D7_HOLLE</name>
<gene>
    <name evidence="11" type="ORF">HOLleu_20158</name>
</gene>
<dbReference type="OrthoDB" id="10049706at2759"/>
<evidence type="ECO:0000256" key="3">
    <source>
        <dbReference type="ARBA" id="ARBA00022989"/>
    </source>
</evidence>
<keyword evidence="3 9" id="KW-1133">Transmembrane helix</keyword>
<feature type="transmembrane region" description="Helical" evidence="9">
    <location>
        <begin position="42"/>
        <end position="63"/>
    </location>
</feature>
<dbReference type="AlphaFoldDB" id="A0A9Q1C0D7"/>
<dbReference type="PROSITE" id="PS50262">
    <property type="entry name" value="G_PROTEIN_RECEP_F1_2"/>
    <property type="match status" value="1"/>
</dbReference>
<dbReference type="GO" id="GO:0005886">
    <property type="term" value="C:plasma membrane"/>
    <property type="evidence" value="ECO:0007669"/>
    <property type="project" value="TreeGrafter"/>
</dbReference>
<dbReference type="PROSITE" id="PS00237">
    <property type="entry name" value="G_PROTEIN_RECEP_F1_1"/>
    <property type="match status" value="1"/>
</dbReference>
<evidence type="ECO:0000256" key="8">
    <source>
        <dbReference type="RuleBase" id="RU000688"/>
    </source>
</evidence>
<dbReference type="InterPro" id="IPR000276">
    <property type="entry name" value="GPCR_Rhodpsn"/>
</dbReference>
<dbReference type="GO" id="GO:0008188">
    <property type="term" value="F:neuropeptide receptor activity"/>
    <property type="evidence" value="ECO:0007669"/>
    <property type="project" value="TreeGrafter"/>
</dbReference>
<evidence type="ECO:0000256" key="1">
    <source>
        <dbReference type="ARBA" id="ARBA00004141"/>
    </source>
</evidence>
<dbReference type="EMBL" id="JAIZAY010000009">
    <property type="protein sequence ID" value="KAJ8036242.1"/>
    <property type="molecule type" value="Genomic_DNA"/>
</dbReference>
<comment type="similarity">
    <text evidence="8">Belongs to the G-protein coupled receptor 1 family.</text>
</comment>
<dbReference type="SUPFAM" id="SSF81321">
    <property type="entry name" value="Family A G protein-coupled receptor-like"/>
    <property type="match status" value="1"/>
</dbReference>
<evidence type="ECO:0000313" key="11">
    <source>
        <dbReference type="EMBL" id="KAJ8036242.1"/>
    </source>
</evidence>
<dbReference type="Proteomes" id="UP001152320">
    <property type="component" value="Chromosome 9"/>
</dbReference>
<dbReference type="InterPro" id="IPR017452">
    <property type="entry name" value="GPCR_Rhodpsn_7TM"/>
</dbReference>
<feature type="domain" description="G-protein coupled receptors family 1 profile" evidence="10">
    <location>
        <begin position="55"/>
        <end position="307"/>
    </location>
</feature>
<keyword evidence="2 8" id="KW-0812">Transmembrane</keyword>
<dbReference type="Pfam" id="PF00001">
    <property type="entry name" value="7tm_1"/>
    <property type="match status" value="1"/>
</dbReference>
<accession>A0A9Q1C0D7</accession>
<keyword evidence="12" id="KW-1185">Reference proteome</keyword>
<keyword evidence="6 8" id="KW-0675">Receptor</keyword>
<protein>
    <submittedName>
        <fullName evidence="11">Bombesin receptor subtype-3</fullName>
    </submittedName>
</protein>
<evidence type="ECO:0000256" key="5">
    <source>
        <dbReference type="ARBA" id="ARBA00023136"/>
    </source>
</evidence>
<comment type="caution">
    <text evidence="11">The sequence shown here is derived from an EMBL/GenBank/DDBJ whole genome shotgun (WGS) entry which is preliminary data.</text>
</comment>
<evidence type="ECO:0000259" key="10">
    <source>
        <dbReference type="PROSITE" id="PS50262"/>
    </source>
</evidence>
<organism evidence="11 12">
    <name type="scientific">Holothuria leucospilota</name>
    <name type="common">Black long sea cucumber</name>
    <name type="synonym">Mertensiothuria leucospilota</name>
    <dbReference type="NCBI Taxonomy" id="206669"/>
    <lineage>
        <taxon>Eukaryota</taxon>
        <taxon>Metazoa</taxon>
        <taxon>Echinodermata</taxon>
        <taxon>Eleutherozoa</taxon>
        <taxon>Echinozoa</taxon>
        <taxon>Holothuroidea</taxon>
        <taxon>Aspidochirotacea</taxon>
        <taxon>Aspidochirotida</taxon>
        <taxon>Holothuriidae</taxon>
        <taxon>Holothuria</taxon>
    </lineage>
</organism>
<reference evidence="11" key="1">
    <citation type="submission" date="2021-10" db="EMBL/GenBank/DDBJ databases">
        <title>Tropical sea cucumber genome reveals ecological adaptation and Cuvierian tubules defense mechanism.</title>
        <authorList>
            <person name="Chen T."/>
        </authorList>
    </citation>
    <scope>NUCLEOTIDE SEQUENCE</scope>
    <source>
        <strain evidence="11">Nanhai2018</strain>
        <tissue evidence="11">Muscle</tissue>
    </source>
</reference>
<evidence type="ECO:0000256" key="4">
    <source>
        <dbReference type="ARBA" id="ARBA00023040"/>
    </source>
</evidence>
<evidence type="ECO:0000256" key="6">
    <source>
        <dbReference type="ARBA" id="ARBA00023170"/>
    </source>
</evidence>
<comment type="subcellular location">
    <subcellularLocation>
        <location evidence="1">Membrane</location>
        <topology evidence="1">Multi-pass membrane protein</topology>
    </subcellularLocation>
</comment>
<evidence type="ECO:0000256" key="2">
    <source>
        <dbReference type="ARBA" id="ARBA00022692"/>
    </source>
</evidence>
<evidence type="ECO:0000256" key="7">
    <source>
        <dbReference type="ARBA" id="ARBA00023224"/>
    </source>
</evidence>
<dbReference type="PRINTS" id="PR00237">
    <property type="entry name" value="GPCRRHODOPSN"/>
</dbReference>
<keyword evidence="5 9" id="KW-0472">Membrane</keyword>
<evidence type="ECO:0000256" key="9">
    <source>
        <dbReference type="SAM" id="Phobius"/>
    </source>
</evidence>
<feature type="transmembrane region" description="Helical" evidence="9">
    <location>
        <begin position="203"/>
        <end position="227"/>
    </location>
</feature>
<sequence length="368" mass="41598">MAANGSSRMDISYVYSSSASYSFDITSVLNGGIDKKNEFYDLLLLGLLSFIGVLGNAGLLLSVCRSARLRTSANILLTNLATGDLLYILISAPFFVEHELHPNWQYGTTLCKLINAGEITAQGVCVLSLTALSIERYAVLVKGSAVRRLSRRYRGWLSIFAIWVLSLFIALPVFVLADTTDNRCDYLPVDEDVTKVYEVGRVLLLYVLPMFTIACFYTCIAKTLFSSAGQFARESQPGVRHFSARKRLAFTVLVIALFFGLFWMPYYLHVVLFRFNPYFVNHDSAEMFRRLYYFAALSNSCLNPWVVYVMSSTYRAILVGFLTCRKEISSSTTSLSRYPLDRMECKVVCESYTRRSYIQPKSSRVSEV</sequence>
<keyword evidence="7 8" id="KW-0807">Transducer</keyword>
<dbReference type="PANTHER" id="PTHR45695">
    <property type="entry name" value="LEUCOKININ RECEPTOR-RELATED"/>
    <property type="match status" value="1"/>
</dbReference>
<dbReference type="PANTHER" id="PTHR45695:SF26">
    <property type="entry name" value="NEUROPEPTIDE CCHAMIDE-1 RECEPTOR"/>
    <property type="match status" value="1"/>
</dbReference>
<feature type="transmembrane region" description="Helical" evidence="9">
    <location>
        <begin position="248"/>
        <end position="268"/>
    </location>
</feature>
<keyword evidence="4 8" id="KW-0297">G-protein coupled receptor</keyword>
<feature type="transmembrane region" description="Helical" evidence="9">
    <location>
        <begin position="155"/>
        <end position="177"/>
    </location>
</feature>
<evidence type="ECO:0000313" key="12">
    <source>
        <dbReference type="Proteomes" id="UP001152320"/>
    </source>
</evidence>